<dbReference type="EMBL" id="JAGYPN010000001">
    <property type="protein sequence ID" value="MBS4222608.1"/>
    <property type="molecule type" value="Genomic_DNA"/>
</dbReference>
<gene>
    <name evidence="1" type="ORF">KHA91_07525</name>
</gene>
<keyword evidence="2" id="KW-1185">Reference proteome</keyword>
<evidence type="ECO:0000313" key="2">
    <source>
        <dbReference type="Proteomes" id="UP000676456"/>
    </source>
</evidence>
<protein>
    <submittedName>
        <fullName evidence="1">Tetratricopeptide repeat protein</fullName>
    </submittedName>
</protein>
<dbReference type="InterPro" id="IPR011990">
    <property type="entry name" value="TPR-like_helical_dom_sf"/>
</dbReference>
<comment type="caution">
    <text evidence="1">The sequence shown here is derived from an EMBL/GenBank/DDBJ whole genome shotgun (WGS) entry which is preliminary data.</text>
</comment>
<name>A0A942UPR4_9BACI</name>
<dbReference type="SUPFAM" id="SSF116965">
    <property type="entry name" value="Hypothetical protein MPN330"/>
    <property type="match status" value="1"/>
</dbReference>
<dbReference type="Proteomes" id="UP000676456">
    <property type="component" value="Unassembled WGS sequence"/>
</dbReference>
<dbReference type="SUPFAM" id="SSF48452">
    <property type="entry name" value="TPR-like"/>
    <property type="match status" value="1"/>
</dbReference>
<proteinExistence type="predicted"/>
<accession>A0A942UPR4</accession>
<sequence length="336" mass="38903">MKREQTDRDSEKIIPFPDLKQRLYEKGIARLEAHDFHEAVALLYQAREMDLDDAQIAVAFLVALYENGDYEEAKLIANEYLHEGIGDYYEILDIYLMILIQINEHKQVIQTLDVLFEEREVPPDKAEHFQTLLQLSRKVIANGTPERKENVLVEEGIFNGRNLHEQAIKLGSLVDKNIQPYLDSLVGMLADKRSHPFLQTIVLNVLREHGIEKEIVVKKLEFDGVFIPINLPLVHNTPQLKEVLTELESQLENNNPVLLEQIKEMSYRHAFILYPFESSPSHPRLWAAAYRGMGYEMYGEEWSKEKVAEKYGVDVMELDRAVSFLLNLEEISSPIE</sequence>
<dbReference type="AlphaFoldDB" id="A0A942UPR4"/>
<organism evidence="1 2">
    <name type="scientific">Lederbergia citrea</name>
    <dbReference type="NCBI Taxonomy" id="2833581"/>
    <lineage>
        <taxon>Bacteria</taxon>
        <taxon>Bacillati</taxon>
        <taxon>Bacillota</taxon>
        <taxon>Bacilli</taxon>
        <taxon>Bacillales</taxon>
        <taxon>Bacillaceae</taxon>
        <taxon>Lederbergia</taxon>
    </lineage>
</organism>
<dbReference type="Gene3D" id="1.25.40.10">
    <property type="entry name" value="Tetratricopeptide repeat domain"/>
    <property type="match status" value="1"/>
</dbReference>
<reference evidence="1 2" key="1">
    <citation type="submission" date="2021-05" db="EMBL/GenBank/DDBJ databases">
        <title>Novel Bacillus species.</title>
        <authorList>
            <person name="Liu G."/>
        </authorList>
    </citation>
    <scope>NUCLEOTIDE SEQUENCE [LARGE SCALE GENOMIC DNA]</scope>
    <source>
        <strain evidence="1 2">FJAT-49682</strain>
    </source>
</reference>
<evidence type="ECO:0000313" key="1">
    <source>
        <dbReference type="EMBL" id="MBS4222608.1"/>
    </source>
</evidence>
<dbReference type="RefSeq" id="WP_213097549.1">
    <property type="nucleotide sequence ID" value="NZ_JAGYPN010000001.1"/>
</dbReference>